<evidence type="ECO:0000259" key="14">
    <source>
        <dbReference type="Pfam" id="PF06580"/>
    </source>
</evidence>
<comment type="subcellular location">
    <subcellularLocation>
        <location evidence="1">Cell membrane</location>
        <topology evidence="1">Multi-pass membrane protein</topology>
    </subcellularLocation>
</comment>
<keyword evidence="9 12" id="KW-1133">Transmembrane helix</keyword>
<dbReference type="SUPFAM" id="SSF55874">
    <property type="entry name" value="ATPase domain of HSP90 chaperone/DNA topoisomerase II/histidine kinase"/>
    <property type="match status" value="1"/>
</dbReference>
<dbReference type="Proteomes" id="UP000030832">
    <property type="component" value="Unassembled WGS sequence"/>
</dbReference>
<organism evidence="15 16">
    <name type="scientific">Halalkalibacter okhensis</name>
    <dbReference type="NCBI Taxonomy" id="333138"/>
    <lineage>
        <taxon>Bacteria</taxon>
        <taxon>Bacillati</taxon>
        <taxon>Bacillota</taxon>
        <taxon>Bacilli</taxon>
        <taxon>Bacillales</taxon>
        <taxon>Bacillaceae</taxon>
        <taxon>Halalkalibacter</taxon>
    </lineage>
</organism>
<evidence type="ECO:0000313" key="16">
    <source>
        <dbReference type="Proteomes" id="UP000030832"/>
    </source>
</evidence>
<dbReference type="GO" id="GO:0000155">
    <property type="term" value="F:phosphorelay sensor kinase activity"/>
    <property type="evidence" value="ECO:0007669"/>
    <property type="project" value="InterPro"/>
</dbReference>
<feature type="domain" description="Histidine kinase/HSP90-like ATPase" evidence="13">
    <location>
        <begin position="496"/>
        <end position="598"/>
    </location>
</feature>
<dbReference type="InterPro" id="IPR003594">
    <property type="entry name" value="HATPase_dom"/>
</dbReference>
<feature type="domain" description="Signal transduction histidine kinase internal region" evidence="14">
    <location>
        <begin position="398"/>
        <end position="471"/>
    </location>
</feature>
<dbReference type="OrthoDB" id="2816297at2"/>
<evidence type="ECO:0008006" key="17">
    <source>
        <dbReference type="Google" id="ProtNLM"/>
    </source>
</evidence>
<dbReference type="Gene3D" id="3.30.565.10">
    <property type="entry name" value="Histidine kinase-like ATPase, C-terminal domain"/>
    <property type="match status" value="1"/>
</dbReference>
<evidence type="ECO:0000256" key="1">
    <source>
        <dbReference type="ARBA" id="ARBA00004651"/>
    </source>
</evidence>
<dbReference type="eggNOG" id="COG2972">
    <property type="taxonomic scope" value="Bacteria"/>
</dbReference>
<keyword evidence="7" id="KW-0418">Kinase</keyword>
<evidence type="ECO:0000259" key="13">
    <source>
        <dbReference type="Pfam" id="PF02518"/>
    </source>
</evidence>
<gene>
    <name evidence="15" type="ORF">LQ50_02265</name>
</gene>
<evidence type="ECO:0000256" key="11">
    <source>
        <dbReference type="ARBA" id="ARBA00023136"/>
    </source>
</evidence>
<feature type="transmembrane region" description="Helical" evidence="12">
    <location>
        <begin position="302"/>
        <end position="325"/>
    </location>
</feature>
<evidence type="ECO:0000256" key="5">
    <source>
        <dbReference type="ARBA" id="ARBA00022692"/>
    </source>
</evidence>
<evidence type="ECO:0000256" key="6">
    <source>
        <dbReference type="ARBA" id="ARBA00022741"/>
    </source>
</evidence>
<protein>
    <recommendedName>
        <fullName evidence="17">Histidine kinase</fullName>
    </recommendedName>
</protein>
<keyword evidence="3" id="KW-0597">Phosphoprotein</keyword>
<dbReference type="EMBL" id="JRJU01000002">
    <property type="protein sequence ID" value="KHF41557.1"/>
    <property type="molecule type" value="Genomic_DNA"/>
</dbReference>
<evidence type="ECO:0000256" key="3">
    <source>
        <dbReference type="ARBA" id="ARBA00022553"/>
    </source>
</evidence>
<dbReference type="GO" id="GO:0005524">
    <property type="term" value="F:ATP binding"/>
    <property type="evidence" value="ECO:0007669"/>
    <property type="project" value="UniProtKB-KW"/>
</dbReference>
<evidence type="ECO:0000256" key="9">
    <source>
        <dbReference type="ARBA" id="ARBA00022989"/>
    </source>
</evidence>
<dbReference type="STRING" id="333138.LQ50_02265"/>
<proteinExistence type="predicted"/>
<dbReference type="Pfam" id="PF02518">
    <property type="entry name" value="HATPase_c"/>
    <property type="match status" value="1"/>
</dbReference>
<reference evidence="15 16" key="1">
    <citation type="submission" date="2014-09" db="EMBL/GenBank/DDBJ databases">
        <title>Genome sequencing and annotation of Bacillus Okhensis strain Kh10-101T.</title>
        <authorList>
            <person name="Prakash J.S."/>
        </authorList>
    </citation>
    <scope>NUCLEOTIDE SEQUENCE [LARGE SCALE GENOMIC DNA]</scope>
    <source>
        <strain evidence="16">Kh10-101T</strain>
    </source>
</reference>
<dbReference type="InterPro" id="IPR010559">
    <property type="entry name" value="Sig_transdc_His_kin_internal"/>
</dbReference>
<dbReference type="GO" id="GO:0005886">
    <property type="term" value="C:plasma membrane"/>
    <property type="evidence" value="ECO:0007669"/>
    <property type="project" value="UniProtKB-SubCell"/>
</dbReference>
<dbReference type="PANTHER" id="PTHR34220:SF11">
    <property type="entry name" value="SENSOR PROTEIN KINASE HPTS"/>
    <property type="match status" value="1"/>
</dbReference>
<keyword evidence="2" id="KW-1003">Cell membrane</keyword>
<dbReference type="Gene3D" id="6.10.340.10">
    <property type="match status" value="1"/>
</dbReference>
<evidence type="ECO:0000256" key="10">
    <source>
        <dbReference type="ARBA" id="ARBA00023012"/>
    </source>
</evidence>
<keyword evidence="16" id="KW-1185">Reference proteome</keyword>
<keyword evidence="5 12" id="KW-0812">Transmembrane</keyword>
<evidence type="ECO:0000256" key="2">
    <source>
        <dbReference type="ARBA" id="ARBA00022475"/>
    </source>
</evidence>
<evidence type="ECO:0000256" key="7">
    <source>
        <dbReference type="ARBA" id="ARBA00022777"/>
    </source>
</evidence>
<evidence type="ECO:0000256" key="12">
    <source>
        <dbReference type="SAM" id="Phobius"/>
    </source>
</evidence>
<feature type="transmembrane region" description="Helical" evidence="12">
    <location>
        <begin position="23"/>
        <end position="45"/>
    </location>
</feature>
<dbReference type="InterPro" id="IPR036890">
    <property type="entry name" value="HATPase_C_sf"/>
</dbReference>
<evidence type="ECO:0000313" key="15">
    <source>
        <dbReference type="EMBL" id="KHF41557.1"/>
    </source>
</evidence>
<dbReference type="Pfam" id="PF06580">
    <property type="entry name" value="His_kinase"/>
    <property type="match status" value="1"/>
</dbReference>
<keyword evidence="6" id="KW-0547">Nucleotide-binding</keyword>
<keyword evidence="8" id="KW-0067">ATP-binding</keyword>
<comment type="caution">
    <text evidence="15">The sequence shown here is derived from an EMBL/GenBank/DDBJ whole genome shotgun (WGS) entry which is preliminary data.</text>
</comment>
<evidence type="ECO:0000256" key="4">
    <source>
        <dbReference type="ARBA" id="ARBA00022679"/>
    </source>
</evidence>
<dbReference type="PANTHER" id="PTHR34220">
    <property type="entry name" value="SENSOR HISTIDINE KINASE YPDA"/>
    <property type="match status" value="1"/>
</dbReference>
<sequence length="609" mass="70245">MNKIRNGACLFLGRLLSKFHNKLIVNFLIISVIPILIVGSLSFILSFNISKERILESVSYTNSQLNSSLESRFNQMENASSVVKYYLYMLILQPTNSTSEQLERYSNIRNNISNLQNTFEFASISVYTHDKFLFSSEGITFFKFSNLDQRGISIDEIVPVSNQIQWELFLEVKEPFVIHNSRRPQDYISVYNSFKNKDSESLDYVFFVDIPVDEITTLLFESIPDDSVSRLIVNQEGKVLVHTDSTFEQDTLDEVIMTQIKNNNGVIFEERGNYYITSYNSVTNWFTVAEVPKKYIMSNSNILINILLVTVLLVIIAAIISSLFISKNLSRKVMDLAQSLTKVNFKGNSKKIANIKSMEKPYKDEFDQLVDIFNGMINKINLDFEHILDMSKKEEKMKYQLQQLKINPHFLYNILDSIKTCQQLGRIEDAELMISKLARFYKLILKKGDELITIRDEIEITTLFLEIESISKKGSFSWEFFLDESIENFLIPKFTLQPVVENAIKHGLSSSKRKLLLNIVCQFEEDEIIIIVEDNGIGITQNKLAEIEGILRNNSTKTKEHFGLCNVNMRIQMYSQREQGLYLSSKEGIGTTVTIKFEQMLSDDFIESL</sequence>
<keyword evidence="4" id="KW-0808">Transferase</keyword>
<keyword evidence="10" id="KW-0902">Two-component regulatory system</keyword>
<evidence type="ECO:0000256" key="8">
    <source>
        <dbReference type="ARBA" id="ARBA00022840"/>
    </source>
</evidence>
<accession>A0A0B0IKY9</accession>
<keyword evidence="11 12" id="KW-0472">Membrane</keyword>
<dbReference type="RefSeq" id="WP_034625605.1">
    <property type="nucleotide sequence ID" value="NZ_JRJU01000002.1"/>
</dbReference>
<dbReference type="AlphaFoldDB" id="A0A0B0IKY9"/>
<name>A0A0B0IKY9_9BACI</name>
<dbReference type="InterPro" id="IPR050640">
    <property type="entry name" value="Bact_2-comp_sensor_kinase"/>
</dbReference>